<evidence type="ECO:0000313" key="8">
    <source>
        <dbReference type="EMBL" id="PSK60180.1"/>
    </source>
</evidence>
<reference evidence="8 9" key="1">
    <citation type="submission" date="2017-05" db="EMBL/GenBank/DDBJ databases">
        <title>Draft genome sequence of Elsinoe australis.</title>
        <authorList>
            <person name="Cheng Q."/>
        </authorList>
    </citation>
    <scope>NUCLEOTIDE SEQUENCE [LARGE SCALE GENOMIC DNA]</scope>
    <source>
        <strain evidence="8 9">NL1</strain>
    </source>
</reference>
<dbReference type="AlphaFoldDB" id="A0A2P8AI73"/>
<dbReference type="FunFam" id="1.20.1250.20:FF:000394">
    <property type="entry name" value="MFS general substrate transporter"/>
    <property type="match status" value="1"/>
</dbReference>
<feature type="transmembrane region" description="Helical" evidence="6">
    <location>
        <begin position="444"/>
        <end position="465"/>
    </location>
</feature>
<dbReference type="InterPro" id="IPR011701">
    <property type="entry name" value="MFS"/>
</dbReference>
<feature type="transmembrane region" description="Helical" evidence="6">
    <location>
        <begin position="411"/>
        <end position="432"/>
    </location>
</feature>
<protein>
    <recommendedName>
        <fullName evidence="7">Major facilitator superfamily (MFS) profile domain-containing protein</fullName>
    </recommendedName>
</protein>
<evidence type="ECO:0000256" key="2">
    <source>
        <dbReference type="ARBA" id="ARBA00022448"/>
    </source>
</evidence>
<dbReference type="PROSITE" id="PS50850">
    <property type="entry name" value="MFS"/>
    <property type="match status" value="1"/>
</dbReference>
<dbReference type="Proteomes" id="UP000243723">
    <property type="component" value="Unassembled WGS sequence"/>
</dbReference>
<proteinExistence type="predicted"/>
<feature type="transmembrane region" description="Helical" evidence="6">
    <location>
        <begin position="115"/>
        <end position="134"/>
    </location>
</feature>
<feature type="transmembrane region" description="Helical" evidence="6">
    <location>
        <begin position="353"/>
        <end position="373"/>
    </location>
</feature>
<organism evidence="8 9">
    <name type="scientific">Elsinoe australis</name>
    <dbReference type="NCBI Taxonomy" id="40998"/>
    <lineage>
        <taxon>Eukaryota</taxon>
        <taxon>Fungi</taxon>
        <taxon>Dikarya</taxon>
        <taxon>Ascomycota</taxon>
        <taxon>Pezizomycotina</taxon>
        <taxon>Dothideomycetes</taxon>
        <taxon>Dothideomycetidae</taxon>
        <taxon>Myriangiales</taxon>
        <taxon>Elsinoaceae</taxon>
        <taxon>Elsinoe</taxon>
    </lineage>
</organism>
<evidence type="ECO:0000256" key="6">
    <source>
        <dbReference type="SAM" id="Phobius"/>
    </source>
</evidence>
<evidence type="ECO:0000256" key="1">
    <source>
        <dbReference type="ARBA" id="ARBA00004141"/>
    </source>
</evidence>
<accession>A0A2P8AI73</accession>
<feature type="transmembrane region" description="Helical" evidence="6">
    <location>
        <begin position="325"/>
        <end position="341"/>
    </location>
</feature>
<dbReference type="PANTHER" id="PTHR43791">
    <property type="entry name" value="PERMEASE-RELATED"/>
    <property type="match status" value="1"/>
</dbReference>
<comment type="caution">
    <text evidence="8">The sequence shown here is derived from an EMBL/GenBank/DDBJ whole genome shotgun (WGS) entry which is preliminary data.</text>
</comment>
<dbReference type="GO" id="GO:0016020">
    <property type="term" value="C:membrane"/>
    <property type="evidence" value="ECO:0007669"/>
    <property type="project" value="UniProtKB-SubCell"/>
</dbReference>
<feature type="transmembrane region" description="Helical" evidence="6">
    <location>
        <begin position="284"/>
        <end position="305"/>
    </location>
</feature>
<dbReference type="FunFam" id="1.20.1250.20:FF:000057">
    <property type="entry name" value="MFS general substrate transporter"/>
    <property type="match status" value="1"/>
</dbReference>
<dbReference type="Pfam" id="PF07690">
    <property type="entry name" value="MFS_1"/>
    <property type="match status" value="1"/>
</dbReference>
<keyword evidence="9" id="KW-1185">Reference proteome</keyword>
<gene>
    <name evidence="8" type="ORF">B9Z65_1078</name>
</gene>
<evidence type="ECO:0000259" key="7">
    <source>
        <dbReference type="PROSITE" id="PS50850"/>
    </source>
</evidence>
<feature type="transmembrane region" description="Helical" evidence="6">
    <location>
        <begin position="175"/>
        <end position="196"/>
    </location>
</feature>
<comment type="subcellular location">
    <subcellularLocation>
        <location evidence="1">Membrane</location>
        <topology evidence="1">Multi-pass membrane protein</topology>
    </subcellularLocation>
</comment>
<keyword evidence="2" id="KW-0813">Transport</keyword>
<evidence type="ECO:0000256" key="3">
    <source>
        <dbReference type="ARBA" id="ARBA00022692"/>
    </source>
</evidence>
<feature type="transmembrane region" description="Helical" evidence="6">
    <location>
        <begin position="208"/>
        <end position="232"/>
    </location>
</feature>
<sequence>MSSRSLSIDRGNKASHIQMVENVDKTSPSELSWTDEEEKKLVRKIDLLLLPTIWLMYLLSYMDRTNIGNAKIAGMADDLHLTSAQYSVILVVFFVGYVVFEPPSNMILVRSKPSIYLPTLMVIWGVLTCVMSVVKSYHHLIILRIFVGIMEAGFAPGVLLIISSWYKREEQSKRFAVYMSAAILSGAFGGLLAGAITGGLEGAHGIRGWRWLFIVEGAATIGWALIAGFILLDFPATSKRLTPREREIAIHRLTEGGVTVRSEGSAKISKGKSFLLALSDWRTWGFILGYMASVIVGSSTLSYFYPTLVNGLGFTSTVQAQYMTVPIYAFAFVCTAITGYYSDRIPQWRGVIIAAWLGFSLITSIVVCTVYNFTVRYVMLVLMAAGLWASNALSLSYASSTFGSMDPEVRAIALALVNAMGNLAQIYGAYLFPSGDAPKYLKGFGVISAMLAFGVVVYVVMHVLVRRKNV</sequence>
<dbReference type="OrthoDB" id="2985014at2759"/>
<dbReference type="SUPFAM" id="SSF103473">
    <property type="entry name" value="MFS general substrate transporter"/>
    <property type="match status" value="1"/>
</dbReference>
<dbReference type="EMBL" id="NHZQ01000003">
    <property type="protein sequence ID" value="PSK60180.1"/>
    <property type="molecule type" value="Genomic_DNA"/>
</dbReference>
<dbReference type="InterPro" id="IPR020846">
    <property type="entry name" value="MFS_dom"/>
</dbReference>
<feature type="transmembrane region" description="Helical" evidence="6">
    <location>
        <begin position="140"/>
        <end position="163"/>
    </location>
</feature>
<name>A0A2P8AI73_9PEZI</name>
<dbReference type="GO" id="GO:0022857">
    <property type="term" value="F:transmembrane transporter activity"/>
    <property type="evidence" value="ECO:0007669"/>
    <property type="project" value="InterPro"/>
</dbReference>
<feature type="domain" description="Major facilitator superfamily (MFS) profile" evidence="7">
    <location>
        <begin position="49"/>
        <end position="469"/>
    </location>
</feature>
<evidence type="ECO:0000313" key="9">
    <source>
        <dbReference type="Proteomes" id="UP000243723"/>
    </source>
</evidence>
<keyword evidence="3 6" id="KW-0812">Transmembrane</keyword>
<feature type="transmembrane region" description="Helical" evidence="6">
    <location>
        <begin position="379"/>
        <end position="399"/>
    </location>
</feature>
<evidence type="ECO:0000256" key="5">
    <source>
        <dbReference type="ARBA" id="ARBA00023136"/>
    </source>
</evidence>
<dbReference type="InterPro" id="IPR036259">
    <property type="entry name" value="MFS_trans_sf"/>
</dbReference>
<feature type="transmembrane region" description="Helical" evidence="6">
    <location>
        <begin position="45"/>
        <end position="62"/>
    </location>
</feature>
<dbReference type="Gene3D" id="1.20.1250.20">
    <property type="entry name" value="MFS general substrate transporter like domains"/>
    <property type="match status" value="2"/>
</dbReference>
<evidence type="ECO:0000256" key="4">
    <source>
        <dbReference type="ARBA" id="ARBA00022989"/>
    </source>
</evidence>
<keyword evidence="4 6" id="KW-1133">Transmembrane helix</keyword>
<feature type="transmembrane region" description="Helical" evidence="6">
    <location>
        <begin position="82"/>
        <end position="100"/>
    </location>
</feature>
<dbReference type="PANTHER" id="PTHR43791:SF38">
    <property type="entry name" value="MAJOR FACILITATOR SUPERFAMILY (MFS) PROFILE DOMAIN-CONTAINING PROTEIN"/>
    <property type="match status" value="1"/>
</dbReference>
<keyword evidence="5 6" id="KW-0472">Membrane</keyword>